<organism evidence="8 9">
    <name type="scientific">Paenibacillus validus</name>
    <dbReference type="NCBI Taxonomy" id="44253"/>
    <lineage>
        <taxon>Bacteria</taxon>
        <taxon>Bacillati</taxon>
        <taxon>Bacillota</taxon>
        <taxon>Bacilli</taxon>
        <taxon>Bacillales</taxon>
        <taxon>Paenibacillaceae</taxon>
        <taxon>Paenibacillus</taxon>
    </lineage>
</organism>
<dbReference type="InterPro" id="IPR050968">
    <property type="entry name" value="Cytochrome_c_oxidase_bac_sub4"/>
</dbReference>
<dbReference type="GO" id="GO:0015990">
    <property type="term" value="P:electron transport coupled proton transport"/>
    <property type="evidence" value="ECO:0007669"/>
    <property type="project" value="TreeGrafter"/>
</dbReference>
<dbReference type="Proteomes" id="UP000450917">
    <property type="component" value="Unassembled WGS sequence"/>
</dbReference>
<evidence type="ECO:0000256" key="3">
    <source>
        <dbReference type="ARBA" id="ARBA00022475"/>
    </source>
</evidence>
<evidence type="ECO:0000256" key="6">
    <source>
        <dbReference type="ARBA" id="ARBA00023136"/>
    </source>
</evidence>
<feature type="transmembrane region" description="Helical" evidence="7">
    <location>
        <begin position="24"/>
        <end position="44"/>
    </location>
</feature>
<evidence type="ECO:0000256" key="7">
    <source>
        <dbReference type="SAM" id="Phobius"/>
    </source>
</evidence>
<comment type="caution">
    <text evidence="8">The sequence shown here is derived from an EMBL/GenBank/DDBJ whole genome shotgun (WGS) entry which is preliminary data.</text>
</comment>
<gene>
    <name evidence="8" type="ORF">GNP93_10930</name>
</gene>
<dbReference type="GO" id="GO:0015078">
    <property type="term" value="F:proton transmembrane transporter activity"/>
    <property type="evidence" value="ECO:0007669"/>
    <property type="project" value="TreeGrafter"/>
</dbReference>
<dbReference type="GO" id="GO:0009486">
    <property type="term" value="F:cytochrome bo3 ubiquinol oxidase activity"/>
    <property type="evidence" value="ECO:0007669"/>
    <property type="project" value="TreeGrafter"/>
</dbReference>
<accession>A0A7X2ZAD7</accession>
<dbReference type="PANTHER" id="PTHR36835">
    <property type="entry name" value="CYTOCHROME BO(3) UBIQUINOL OXIDASE SUBUNIT 4"/>
    <property type="match status" value="1"/>
</dbReference>
<keyword evidence="9" id="KW-1185">Reference proteome</keyword>
<reference evidence="8 9" key="1">
    <citation type="submission" date="2019-11" db="EMBL/GenBank/DDBJ databases">
        <title>Draft genome sequences of five Paenibacillus species of dairy origin.</title>
        <authorList>
            <person name="Olajide A.M."/>
            <person name="Chen S."/>
            <person name="Lapointe G."/>
        </authorList>
    </citation>
    <scope>NUCLEOTIDE SEQUENCE [LARGE SCALE GENOMIC DNA]</scope>
    <source>
        <strain evidence="8 9">2CS3</strain>
    </source>
</reference>
<dbReference type="PANTHER" id="PTHR36835:SF1">
    <property type="entry name" value="CYTOCHROME BO(3) UBIQUINOL OXIDASE SUBUNIT 4"/>
    <property type="match status" value="1"/>
</dbReference>
<keyword evidence="4 7" id="KW-0812">Transmembrane</keyword>
<proteinExistence type="inferred from homology"/>
<name>A0A7X2ZAD7_9BACL</name>
<feature type="transmembrane region" description="Helical" evidence="7">
    <location>
        <begin position="50"/>
        <end position="70"/>
    </location>
</feature>
<dbReference type="InterPro" id="IPR005171">
    <property type="entry name" value="Cyt_c_oxidase_su4_prok"/>
</dbReference>
<keyword evidence="5 7" id="KW-1133">Transmembrane helix</keyword>
<dbReference type="GO" id="GO:0005886">
    <property type="term" value="C:plasma membrane"/>
    <property type="evidence" value="ECO:0007669"/>
    <property type="project" value="UniProtKB-SubCell"/>
</dbReference>
<comment type="subcellular location">
    <subcellularLocation>
        <location evidence="1">Cell membrane</location>
        <topology evidence="1">Multi-pass membrane protein</topology>
    </subcellularLocation>
</comment>
<evidence type="ECO:0000256" key="5">
    <source>
        <dbReference type="ARBA" id="ARBA00022989"/>
    </source>
</evidence>
<dbReference type="AlphaFoldDB" id="A0A7X2ZAD7"/>
<feature type="transmembrane region" description="Helical" evidence="7">
    <location>
        <begin position="82"/>
        <end position="104"/>
    </location>
</feature>
<sequence length="105" mass="11960">MSNQHQSSSAGNHRHRLEGPRNHYISYIVSIVLTMLAFAVVLYGGLDRTFIIFFLVGLAVVQVIFQLAYWMHMKDRGHFFPIIGLAFGTFVALTAVAAGVYWLWW</sequence>
<dbReference type="GO" id="GO:0019646">
    <property type="term" value="P:aerobic electron transport chain"/>
    <property type="evidence" value="ECO:0007669"/>
    <property type="project" value="TreeGrafter"/>
</dbReference>
<dbReference type="RefSeq" id="WP_155614644.1">
    <property type="nucleotide sequence ID" value="NZ_JBDLZV010000001.1"/>
</dbReference>
<keyword evidence="6 7" id="KW-0472">Membrane</keyword>
<dbReference type="EMBL" id="WNZX01000008">
    <property type="protein sequence ID" value="MUG71192.1"/>
    <property type="molecule type" value="Genomic_DNA"/>
</dbReference>
<evidence type="ECO:0000313" key="9">
    <source>
        <dbReference type="Proteomes" id="UP000450917"/>
    </source>
</evidence>
<evidence type="ECO:0000256" key="2">
    <source>
        <dbReference type="ARBA" id="ARBA00008079"/>
    </source>
</evidence>
<evidence type="ECO:0000256" key="4">
    <source>
        <dbReference type="ARBA" id="ARBA00022692"/>
    </source>
</evidence>
<comment type="similarity">
    <text evidence="2">Belongs to the cytochrome c oxidase bacterial subunit 4 family.</text>
</comment>
<dbReference type="GO" id="GO:0009319">
    <property type="term" value="C:cytochrome o ubiquinol oxidase complex"/>
    <property type="evidence" value="ECO:0007669"/>
    <property type="project" value="TreeGrafter"/>
</dbReference>
<dbReference type="Pfam" id="PF03626">
    <property type="entry name" value="COX4_pro"/>
    <property type="match status" value="1"/>
</dbReference>
<protein>
    <submittedName>
        <fullName evidence="8">Cytochrome C oxidase subunit IV</fullName>
    </submittedName>
</protein>
<evidence type="ECO:0000256" key="1">
    <source>
        <dbReference type="ARBA" id="ARBA00004651"/>
    </source>
</evidence>
<evidence type="ECO:0000313" key="8">
    <source>
        <dbReference type="EMBL" id="MUG71192.1"/>
    </source>
</evidence>
<keyword evidence="3" id="KW-1003">Cell membrane</keyword>